<organism evidence="2 3">
    <name type="scientific">Arachis duranensis</name>
    <name type="common">Wild peanut</name>
    <dbReference type="NCBI Taxonomy" id="130453"/>
    <lineage>
        <taxon>Eukaryota</taxon>
        <taxon>Viridiplantae</taxon>
        <taxon>Streptophyta</taxon>
        <taxon>Embryophyta</taxon>
        <taxon>Tracheophyta</taxon>
        <taxon>Spermatophyta</taxon>
        <taxon>Magnoliopsida</taxon>
        <taxon>eudicotyledons</taxon>
        <taxon>Gunneridae</taxon>
        <taxon>Pentapetalae</taxon>
        <taxon>rosids</taxon>
        <taxon>fabids</taxon>
        <taxon>Fabales</taxon>
        <taxon>Fabaceae</taxon>
        <taxon>Papilionoideae</taxon>
        <taxon>50 kb inversion clade</taxon>
        <taxon>dalbergioids sensu lato</taxon>
        <taxon>Dalbergieae</taxon>
        <taxon>Pterocarpus clade</taxon>
        <taxon>Arachis</taxon>
    </lineage>
</organism>
<dbReference type="AlphaFoldDB" id="A0A6P4DDF4"/>
<sequence length="480" mass="54505">MHSSNAEDRPSSYALSGEMELEIGLKFMNQESAMLATKTITSVGVQSISVARVGRVSVRVLGVLQEGLAREAEGNRKDLWTIVDLQMVSYYVRNTLDRDSVMFYQVFWLFPSCVQAFRHCKPLVLVDGTHLYGKYAGTLLMGIAQDGNNNILPVAFALVERENTDAWYFFLTNLRRHIATRLGVLLISDKHAAIKAALEREGCGWEHNVYYVRHIASNFTTSFKSKEAKRHLVNVAYSKTQEQAQYYLELVSSEDPVASPQMMGWIRGLEPPKWLQHLDEGRRYGHMMTNLSECINSVLKGTRNLPVCAIVKSTYHRLNELFVVKGRQAQAQIASGQVFSQFLQKAILANREGIFQMLVTSYDRATTVFTVDDIAAVGALHYPCAHALVACAYARLEWQQYVDLVYRVESMFRVYEMEFQPMPDEEMWPPYEGACVHPNPLLRRTLEGRSVSTRIRNEMDEVEPGPGKRCGLCRQPGHTR</sequence>
<reference evidence="2" key="1">
    <citation type="journal article" date="2016" name="Nat. Genet.">
        <title>The genome sequences of Arachis duranensis and Arachis ipaensis, the diploid ancestors of cultivated peanut.</title>
        <authorList>
            <person name="Bertioli D.J."/>
            <person name="Cannon S.B."/>
            <person name="Froenicke L."/>
            <person name="Huang G."/>
            <person name="Farmer A.D."/>
            <person name="Cannon E.K."/>
            <person name="Liu X."/>
            <person name="Gao D."/>
            <person name="Clevenger J."/>
            <person name="Dash S."/>
            <person name="Ren L."/>
            <person name="Moretzsohn M.C."/>
            <person name="Shirasawa K."/>
            <person name="Huang W."/>
            <person name="Vidigal B."/>
            <person name="Abernathy B."/>
            <person name="Chu Y."/>
            <person name="Niederhuth C.E."/>
            <person name="Umale P."/>
            <person name="Araujo A.C."/>
            <person name="Kozik A."/>
            <person name="Kim K.D."/>
            <person name="Burow M.D."/>
            <person name="Varshney R.K."/>
            <person name="Wang X."/>
            <person name="Zhang X."/>
            <person name="Barkley N."/>
            <person name="Guimaraes P.M."/>
            <person name="Isobe S."/>
            <person name="Guo B."/>
            <person name="Liao B."/>
            <person name="Stalker H.T."/>
            <person name="Schmitz R.J."/>
            <person name="Scheffler B.E."/>
            <person name="Leal-Bertioli S.C."/>
            <person name="Xun X."/>
            <person name="Jackson S.A."/>
            <person name="Michelmore R."/>
            <person name="Ozias-Akins P."/>
        </authorList>
    </citation>
    <scope>NUCLEOTIDE SEQUENCE [LARGE SCALE GENOMIC DNA]</scope>
    <source>
        <strain evidence="2">cv. V14167</strain>
    </source>
</reference>
<evidence type="ECO:0000313" key="3">
    <source>
        <dbReference type="RefSeq" id="XP_015966464.2"/>
    </source>
</evidence>
<name>A0A6P4DDF4_ARADU</name>
<evidence type="ECO:0000259" key="1">
    <source>
        <dbReference type="Pfam" id="PF10551"/>
    </source>
</evidence>
<evidence type="ECO:0000313" key="2">
    <source>
        <dbReference type="Proteomes" id="UP000515211"/>
    </source>
</evidence>
<protein>
    <submittedName>
        <fullName evidence="3">Uncharacterized protein LOC107490204</fullName>
    </submittedName>
</protein>
<dbReference type="InterPro" id="IPR018289">
    <property type="entry name" value="MULE_transposase_dom"/>
</dbReference>
<dbReference type="PANTHER" id="PTHR31973:SF195">
    <property type="entry name" value="MUDR FAMILY TRANSPOSASE"/>
    <property type="match status" value="1"/>
</dbReference>
<dbReference type="KEGG" id="adu:107490204"/>
<feature type="domain" description="MULE transposase" evidence="1">
    <location>
        <begin position="124"/>
        <end position="216"/>
    </location>
</feature>
<gene>
    <name evidence="3" type="primary">LOC107490204</name>
</gene>
<accession>A0A6P4DDF4</accession>
<reference evidence="3" key="2">
    <citation type="submission" date="2025-08" db="UniProtKB">
        <authorList>
            <consortium name="RefSeq"/>
        </authorList>
    </citation>
    <scope>IDENTIFICATION</scope>
    <source>
        <tissue evidence="3">Whole plant</tissue>
    </source>
</reference>
<dbReference type="GeneID" id="107490204"/>
<dbReference type="Pfam" id="PF10551">
    <property type="entry name" value="MULE"/>
    <property type="match status" value="1"/>
</dbReference>
<keyword evidence="2" id="KW-1185">Reference proteome</keyword>
<dbReference type="Proteomes" id="UP000515211">
    <property type="component" value="Chromosome 5"/>
</dbReference>
<proteinExistence type="predicted"/>
<dbReference type="PANTHER" id="PTHR31973">
    <property type="entry name" value="POLYPROTEIN, PUTATIVE-RELATED"/>
    <property type="match status" value="1"/>
</dbReference>
<dbReference type="RefSeq" id="XP_015966464.2">
    <property type="nucleotide sequence ID" value="XM_016110978.2"/>
</dbReference>